<gene>
    <name evidence="2" type="ORF">SDC9_147556</name>
</gene>
<feature type="region of interest" description="Disordered" evidence="1">
    <location>
        <begin position="1"/>
        <end position="180"/>
    </location>
</feature>
<sequence>MRGWPGDRHPQPVGRRRPRTGEHPPRLVHASGGSFLAGVPGDPRGDPDAGVLPAAGPGHRDHPAAGPASRRGRGHLLLRHHGAAGGRRGGPGDPGRRRPGDRRPDPYGRTDPRPAGPGPGGDPRHRGVGPGDPGGPAAAQGADRLRRRAVHPRLLPGGGRAQQGLRPDEGPDGRRADAVGRAVCEAGEDLRDLPAGPDRCRRAGGPVVRLVGRQPRPARLRHPGPTALGARPVPRLRRAADPFRCRHR</sequence>
<feature type="compositionally biased region" description="Basic and acidic residues" evidence="1">
    <location>
        <begin position="94"/>
        <end position="112"/>
    </location>
</feature>
<feature type="compositionally biased region" description="Basic and acidic residues" evidence="1">
    <location>
        <begin position="1"/>
        <end position="10"/>
    </location>
</feature>
<evidence type="ECO:0000313" key="2">
    <source>
        <dbReference type="EMBL" id="MPN00362.1"/>
    </source>
</evidence>
<comment type="caution">
    <text evidence="2">The sequence shown here is derived from an EMBL/GenBank/DDBJ whole genome shotgun (WGS) entry which is preliminary data.</text>
</comment>
<feature type="compositionally biased region" description="Basic residues" evidence="1">
    <location>
        <begin position="70"/>
        <end position="82"/>
    </location>
</feature>
<reference evidence="2" key="1">
    <citation type="submission" date="2019-08" db="EMBL/GenBank/DDBJ databases">
        <authorList>
            <person name="Kucharzyk K."/>
            <person name="Murdoch R.W."/>
            <person name="Higgins S."/>
            <person name="Loffler F."/>
        </authorList>
    </citation>
    <scope>NUCLEOTIDE SEQUENCE</scope>
</reference>
<evidence type="ECO:0000256" key="1">
    <source>
        <dbReference type="SAM" id="MobiDB-lite"/>
    </source>
</evidence>
<feature type="compositionally biased region" description="Basic and acidic residues" evidence="1">
    <location>
        <begin position="238"/>
        <end position="248"/>
    </location>
</feature>
<dbReference type="EMBL" id="VSSQ01046398">
    <property type="protein sequence ID" value="MPN00362.1"/>
    <property type="molecule type" value="Genomic_DNA"/>
</dbReference>
<name>A0A645EGF9_9ZZZZ</name>
<accession>A0A645EGF9</accession>
<dbReference type="AlphaFoldDB" id="A0A645EGF9"/>
<feature type="region of interest" description="Disordered" evidence="1">
    <location>
        <begin position="213"/>
        <end position="248"/>
    </location>
</feature>
<proteinExistence type="predicted"/>
<feature type="compositionally biased region" description="Gly residues" evidence="1">
    <location>
        <begin position="83"/>
        <end position="93"/>
    </location>
</feature>
<organism evidence="2">
    <name type="scientific">bioreactor metagenome</name>
    <dbReference type="NCBI Taxonomy" id="1076179"/>
    <lineage>
        <taxon>unclassified sequences</taxon>
        <taxon>metagenomes</taxon>
        <taxon>ecological metagenomes</taxon>
    </lineage>
</organism>
<protein>
    <submittedName>
        <fullName evidence="2">Uncharacterized protein</fullName>
    </submittedName>
</protein>
<feature type="compositionally biased region" description="Basic and acidic residues" evidence="1">
    <location>
        <begin position="166"/>
        <end position="178"/>
    </location>
</feature>